<gene>
    <name evidence="6" type="ORF">DFR52_102390</name>
</gene>
<evidence type="ECO:0000256" key="3">
    <source>
        <dbReference type="ARBA" id="ARBA00022827"/>
    </source>
</evidence>
<dbReference type="InterPro" id="IPR055178">
    <property type="entry name" value="RsdA/BaiN/AoA(So)-like_dom"/>
</dbReference>
<dbReference type="InterPro" id="IPR004792">
    <property type="entry name" value="BaiN-like"/>
</dbReference>
<dbReference type="Gene3D" id="2.40.30.10">
    <property type="entry name" value="Translation factors"/>
    <property type="match status" value="1"/>
</dbReference>
<dbReference type="InterPro" id="IPR023166">
    <property type="entry name" value="BaiN-like_dom_sf"/>
</dbReference>
<comment type="caution">
    <text evidence="6">The sequence shown here is derived from an EMBL/GenBank/DDBJ whole genome shotgun (WGS) entry which is preliminary data.</text>
</comment>
<dbReference type="Proteomes" id="UP000246352">
    <property type="component" value="Unassembled WGS sequence"/>
</dbReference>
<dbReference type="PRINTS" id="PR00368">
    <property type="entry name" value="FADPNR"/>
</dbReference>
<evidence type="ECO:0000259" key="4">
    <source>
        <dbReference type="Pfam" id="PF03486"/>
    </source>
</evidence>
<dbReference type="SUPFAM" id="SSF160996">
    <property type="entry name" value="HI0933 insert domain-like"/>
    <property type="match status" value="1"/>
</dbReference>
<evidence type="ECO:0000313" key="6">
    <source>
        <dbReference type="EMBL" id="PWW01726.1"/>
    </source>
</evidence>
<keyword evidence="2" id="KW-0285">Flavoprotein</keyword>
<keyword evidence="7" id="KW-1185">Reference proteome</keyword>
<dbReference type="InterPro" id="IPR036188">
    <property type="entry name" value="FAD/NAD-bd_sf"/>
</dbReference>
<dbReference type="InterPro" id="IPR057661">
    <property type="entry name" value="RsdA/BaiN/AoA(So)_Rossmann"/>
</dbReference>
<dbReference type="RefSeq" id="WP_110031498.1">
    <property type="nucleotide sequence ID" value="NZ_QGTR01000002.1"/>
</dbReference>
<dbReference type="Gene3D" id="3.50.50.60">
    <property type="entry name" value="FAD/NAD(P)-binding domain"/>
    <property type="match status" value="1"/>
</dbReference>
<organism evidence="6 7">
    <name type="scientific">Hoeflea marina</name>
    <dbReference type="NCBI Taxonomy" id="274592"/>
    <lineage>
        <taxon>Bacteria</taxon>
        <taxon>Pseudomonadati</taxon>
        <taxon>Pseudomonadota</taxon>
        <taxon>Alphaproteobacteria</taxon>
        <taxon>Hyphomicrobiales</taxon>
        <taxon>Rhizobiaceae</taxon>
        <taxon>Hoeflea</taxon>
    </lineage>
</organism>
<evidence type="ECO:0000256" key="2">
    <source>
        <dbReference type="ARBA" id="ARBA00022630"/>
    </source>
</evidence>
<accession>A0A317PLV0</accession>
<evidence type="ECO:0000313" key="7">
    <source>
        <dbReference type="Proteomes" id="UP000246352"/>
    </source>
</evidence>
<dbReference type="PANTHER" id="PTHR42887">
    <property type="entry name" value="OS12G0638800 PROTEIN"/>
    <property type="match status" value="1"/>
</dbReference>
<dbReference type="Gene3D" id="1.10.8.260">
    <property type="entry name" value="HI0933 insert domain-like"/>
    <property type="match status" value="1"/>
</dbReference>
<dbReference type="EMBL" id="QGTR01000002">
    <property type="protein sequence ID" value="PWW01726.1"/>
    <property type="molecule type" value="Genomic_DNA"/>
</dbReference>
<name>A0A317PLV0_9HYPH</name>
<proteinExistence type="predicted"/>
<dbReference type="PRINTS" id="PR00411">
    <property type="entry name" value="PNDRDTASEI"/>
</dbReference>
<dbReference type="NCBIfam" id="TIGR00275">
    <property type="entry name" value="aminoacetone oxidase family FAD-binding enzyme"/>
    <property type="match status" value="1"/>
</dbReference>
<dbReference type="PANTHER" id="PTHR42887:SF2">
    <property type="entry name" value="OS12G0638800 PROTEIN"/>
    <property type="match status" value="1"/>
</dbReference>
<protein>
    <submittedName>
        <fullName evidence="6">Uncharacterized protein</fullName>
    </submittedName>
</protein>
<dbReference type="Pfam" id="PF22780">
    <property type="entry name" value="HI0933_like_1st"/>
    <property type="match status" value="1"/>
</dbReference>
<dbReference type="SUPFAM" id="SSF51905">
    <property type="entry name" value="FAD/NAD(P)-binding domain"/>
    <property type="match status" value="1"/>
</dbReference>
<feature type="domain" description="RsdA/BaiN/AoA(So)-like insert" evidence="5">
    <location>
        <begin position="192"/>
        <end position="342"/>
    </location>
</feature>
<reference evidence="6 7" key="1">
    <citation type="submission" date="2018-05" db="EMBL/GenBank/DDBJ databases">
        <title>Genomic Encyclopedia of Type Strains, Phase IV (KMG-IV): sequencing the most valuable type-strain genomes for metagenomic binning, comparative biology and taxonomic classification.</title>
        <authorList>
            <person name="Goeker M."/>
        </authorList>
    </citation>
    <scope>NUCLEOTIDE SEQUENCE [LARGE SCALE GENOMIC DNA]</scope>
    <source>
        <strain evidence="6 7">DSM 16791</strain>
    </source>
</reference>
<evidence type="ECO:0000256" key="1">
    <source>
        <dbReference type="ARBA" id="ARBA00001974"/>
    </source>
</evidence>
<dbReference type="AlphaFoldDB" id="A0A317PLV0"/>
<evidence type="ECO:0000259" key="5">
    <source>
        <dbReference type="Pfam" id="PF22780"/>
    </source>
</evidence>
<feature type="domain" description="RsdA/BaiN/AoA(So)-like Rossmann fold-like" evidence="4">
    <location>
        <begin position="8"/>
        <end position="395"/>
    </location>
</feature>
<comment type="cofactor">
    <cofactor evidence="1">
        <name>FAD</name>
        <dbReference type="ChEBI" id="CHEBI:57692"/>
    </cofactor>
</comment>
<keyword evidence="3" id="KW-0274">FAD</keyword>
<dbReference type="Pfam" id="PF03486">
    <property type="entry name" value="HI0933_like"/>
    <property type="match status" value="1"/>
</dbReference>
<dbReference type="OrthoDB" id="9773233at2"/>
<sequence>MPQADMTDVIVLGAGAAGMMCAIEAGKRGRRVTLIDHASAPGEKIRISGGGRCNFTNIHCSPKTFLSGNPHFAISALKAYTQRDFIALVERHGIAFHEKALGQLFCDGSAREIISMLTREMADAGVRLMLSTSIHSTSRDDAGIYEVETSDGRHRAASLVVATGGKSIPKMGATGLGYDIARQFGHRVTEVRPALVPFTWPDHLAPKWKDLSGVSLPVTARCNGASFDEAMLFTHRGVSGPAMLQISSYWREGDSIEIDLAPGVDVAGELISGRGERPKAAPVSVLGEILPRRLAQQLCTDLSPAQARLADLGNAAMKAIAGTVHAHHLVPGGTEGYRTAEVTLGGIDTAGLRQKSMESTSVAGLFFIGEVVDVTGHLGGHNFQWAWSSGVAAGRHV</sequence>